<dbReference type="PANTHER" id="PTHR43228">
    <property type="entry name" value="TWO-COMPONENT RESPONSE REGULATOR"/>
    <property type="match status" value="1"/>
</dbReference>
<evidence type="ECO:0000313" key="3">
    <source>
        <dbReference type="EMBL" id="MDT0295239.1"/>
    </source>
</evidence>
<feature type="modified residue" description="4-aspartylphosphate" evidence="1">
    <location>
        <position position="55"/>
    </location>
</feature>
<dbReference type="InterPro" id="IPR052048">
    <property type="entry name" value="ST_Response_Regulator"/>
</dbReference>
<dbReference type="SUPFAM" id="SSF52172">
    <property type="entry name" value="CheY-like"/>
    <property type="match status" value="1"/>
</dbReference>
<keyword evidence="1" id="KW-0597">Phosphoprotein</keyword>
<protein>
    <submittedName>
        <fullName evidence="3">Response regulator</fullName>
    </submittedName>
</protein>
<keyword evidence="4" id="KW-1185">Reference proteome</keyword>
<evidence type="ECO:0000259" key="2">
    <source>
        <dbReference type="PROSITE" id="PS50110"/>
    </source>
</evidence>
<dbReference type="SMART" id="SM00448">
    <property type="entry name" value="REC"/>
    <property type="match status" value="1"/>
</dbReference>
<name>A0ABU2KKQ4_9FLAO</name>
<dbReference type="InterPro" id="IPR001789">
    <property type="entry name" value="Sig_transdc_resp-reg_receiver"/>
</dbReference>
<organism evidence="3 4">
    <name type="scientific">Mesonia ostreae</name>
    <dbReference type="NCBI Taxonomy" id="861110"/>
    <lineage>
        <taxon>Bacteria</taxon>
        <taxon>Pseudomonadati</taxon>
        <taxon>Bacteroidota</taxon>
        <taxon>Flavobacteriia</taxon>
        <taxon>Flavobacteriales</taxon>
        <taxon>Flavobacteriaceae</taxon>
        <taxon>Mesonia</taxon>
    </lineage>
</organism>
<evidence type="ECO:0000256" key="1">
    <source>
        <dbReference type="PROSITE-ProRule" id="PRU00169"/>
    </source>
</evidence>
<proteinExistence type="predicted"/>
<dbReference type="PANTHER" id="PTHR43228:SF1">
    <property type="entry name" value="TWO-COMPONENT RESPONSE REGULATOR ARR22"/>
    <property type="match status" value="1"/>
</dbReference>
<reference evidence="4" key="1">
    <citation type="submission" date="2023-07" db="EMBL/GenBank/DDBJ databases">
        <title>Isolating and identifying novel microbial strains from the Mariana Trench.</title>
        <authorList>
            <person name="Fu H."/>
        </authorList>
    </citation>
    <scope>NUCLEOTIDE SEQUENCE [LARGE SCALE GENOMIC DNA]</scope>
    <source>
        <strain evidence="4">T-y2</strain>
    </source>
</reference>
<dbReference type="Gene3D" id="3.40.50.2300">
    <property type="match status" value="1"/>
</dbReference>
<sequence>MNICIIDDDKIYQFLLKKTIHIIRESISVHSYYNGEEALRDFQKIDSICDIIFLDLNMPKMDGLEFMEAYQQLSKSITVTPKIYVATSSISEKDRLEVASYGMVKGYLVKPITLEMVQEILK</sequence>
<gene>
    <name evidence="3" type="ORF">RLT85_11410</name>
</gene>
<dbReference type="InterPro" id="IPR011006">
    <property type="entry name" value="CheY-like_superfamily"/>
</dbReference>
<dbReference type="Pfam" id="PF00072">
    <property type="entry name" value="Response_reg"/>
    <property type="match status" value="1"/>
</dbReference>
<dbReference type="RefSeq" id="WP_311402182.1">
    <property type="nucleotide sequence ID" value="NZ_JAVRBG010000011.1"/>
</dbReference>
<accession>A0ABU2KKQ4</accession>
<comment type="caution">
    <text evidence="3">The sequence shown here is derived from an EMBL/GenBank/DDBJ whole genome shotgun (WGS) entry which is preliminary data.</text>
</comment>
<evidence type="ECO:0000313" key="4">
    <source>
        <dbReference type="Proteomes" id="UP001182991"/>
    </source>
</evidence>
<dbReference type="EMBL" id="JAVRBG010000011">
    <property type="protein sequence ID" value="MDT0295239.1"/>
    <property type="molecule type" value="Genomic_DNA"/>
</dbReference>
<dbReference type="Proteomes" id="UP001182991">
    <property type="component" value="Unassembled WGS sequence"/>
</dbReference>
<dbReference type="PROSITE" id="PS50110">
    <property type="entry name" value="RESPONSE_REGULATORY"/>
    <property type="match status" value="1"/>
</dbReference>
<feature type="domain" description="Response regulatory" evidence="2">
    <location>
        <begin position="2"/>
        <end position="122"/>
    </location>
</feature>